<accession>A0A642UP66</accession>
<evidence type="ECO:0000313" key="3">
    <source>
        <dbReference type="Proteomes" id="UP000449547"/>
    </source>
</evidence>
<feature type="compositionally biased region" description="Low complexity" evidence="1">
    <location>
        <begin position="30"/>
        <end position="49"/>
    </location>
</feature>
<evidence type="ECO:0000256" key="1">
    <source>
        <dbReference type="SAM" id="MobiDB-lite"/>
    </source>
</evidence>
<protein>
    <submittedName>
        <fullName evidence="2">Uncharacterized protein</fullName>
    </submittedName>
</protein>
<gene>
    <name evidence="2" type="ORF">DIURU_003770</name>
</gene>
<reference evidence="2 3" key="1">
    <citation type="submission" date="2019-07" db="EMBL/GenBank/DDBJ databases">
        <title>Genome assembly of two rare yeast pathogens: Diutina rugosa and Trichomonascus ciferrii.</title>
        <authorList>
            <person name="Mixao V."/>
            <person name="Saus E."/>
            <person name="Hansen A."/>
            <person name="Lass-Flor C."/>
            <person name="Gabaldon T."/>
        </authorList>
    </citation>
    <scope>NUCLEOTIDE SEQUENCE [LARGE SCALE GENOMIC DNA]</scope>
    <source>
        <strain evidence="2 3">CBS 613</strain>
    </source>
</reference>
<sequence>MSGFLVVTYTQEGRQPQRRRRRRDQRRDSSSVASMSTASTRSSGSTGATHYSATSVATAATNKKVFDIVTNTYVDPETLLTPFQRRLESYHQAQSDANRDPRWRQLSNNINDAVDDDGVRLFHRKRLDQWRLTYRQSQPSSPQNKSKSVGSVSDIGSVGSAGSIRPLLASPRFWGTVYQDIKIESTHAACDYFDVLPPVGDTIAFFTTVVDGVLAHVNVVSADTSGVTAPDELTKLRAAVYWYLADDHAAPLYAQYQQFMMAPVVAVYHPPDVCFGLGGIGRDTTGAGASDTHGDGTVGTTGDTVADGIGGISDHTADADAAGTAAGGGY</sequence>
<dbReference type="GeneID" id="54782421"/>
<dbReference type="EMBL" id="SWFT01000111">
    <property type="protein sequence ID" value="KAA8900472.1"/>
    <property type="molecule type" value="Genomic_DNA"/>
</dbReference>
<evidence type="ECO:0000313" key="2">
    <source>
        <dbReference type="EMBL" id="KAA8900472.1"/>
    </source>
</evidence>
<organism evidence="2 3">
    <name type="scientific">Diutina rugosa</name>
    <name type="common">Yeast</name>
    <name type="synonym">Candida rugosa</name>
    <dbReference type="NCBI Taxonomy" id="5481"/>
    <lineage>
        <taxon>Eukaryota</taxon>
        <taxon>Fungi</taxon>
        <taxon>Dikarya</taxon>
        <taxon>Ascomycota</taxon>
        <taxon>Saccharomycotina</taxon>
        <taxon>Pichiomycetes</taxon>
        <taxon>Debaryomycetaceae</taxon>
        <taxon>Diutina</taxon>
    </lineage>
</organism>
<dbReference type="VEuPathDB" id="FungiDB:DIURU_003770"/>
<proteinExistence type="predicted"/>
<name>A0A642UP66_DIURU</name>
<keyword evidence="3" id="KW-1185">Reference proteome</keyword>
<feature type="region of interest" description="Disordered" evidence="1">
    <location>
        <begin position="1"/>
        <end position="50"/>
    </location>
</feature>
<dbReference type="Proteomes" id="UP000449547">
    <property type="component" value="Unassembled WGS sequence"/>
</dbReference>
<comment type="caution">
    <text evidence="2">The sequence shown here is derived from an EMBL/GenBank/DDBJ whole genome shotgun (WGS) entry which is preliminary data.</text>
</comment>
<dbReference type="RefSeq" id="XP_034011437.1">
    <property type="nucleotide sequence ID" value="XM_034156569.1"/>
</dbReference>
<dbReference type="OrthoDB" id="4087146at2759"/>
<dbReference type="AlphaFoldDB" id="A0A642UP66"/>